<dbReference type="HOGENOM" id="CLU_196215_1_0_1"/>
<dbReference type="RefSeq" id="XP_003648957.1">
    <property type="nucleotide sequence ID" value="XM_003648909.1"/>
</dbReference>
<reference evidence="1 2" key="1">
    <citation type="journal article" date="2011" name="Nat. Biotechnol.">
        <title>Comparative genomic analysis of the thermophilic biomass-degrading fungi Myceliophthora thermophila and Thielavia terrestris.</title>
        <authorList>
            <person name="Berka R.M."/>
            <person name="Grigoriev I.V."/>
            <person name="Otillar R."/>
            <person name="Salamov A."/>
            <person name="Grimwood J."/>
            <person name="Reid I."/>
            <person name="Ishmael N."/>
            <person name="John T."/>
            <person name="Darmond C."/>
            <person name="Moisan M.-C."/>
            <person name="Henrissat B."/>
            <person name="Coutinho P.M."/>
            <person name="Lombard V."/>
            <person name="Natvig D.O."/>
            <person name="Lindquist E."/>
            <person name="Schmutz J."/>
            <person name="Lucas S."/>
            <person name="Harris P."/>
            <person name="Powlowski J."/>
            <person name="Bellemare A."/>
            <person name="Taylor D."/>
            <person name="Butler G."/>
            <person name="de Vries R.P."/>
            <person name="Allijn I.E."/>
            <person name="van den Brink J."/>
            <person name="Ushinsky S."/>
            <person name="Storms R."/>
            <person name="Powell A.J."/>
            <person name="Paulsen I.T."/>
            <person name="Elbourne L.D.H."/>
            <person name="Baker S.E."/>
            <person name="Magnuson J."/>
            <person name="LaBoissiere S."/>
            <person name="Clutterbuck A.J."/>
            <person name="Martinez D."/>
            <person name="Wogulis M."/>
            <person name="de Leon A.L."/>
            <person name="Rey M.W."/>
            <person name="Tsang A."/>
        </authorList>
    </citation>
    <scope>NUCLEOTIDE SEQUENCE [LARGE SCALE GENOMIC DNA]</scope>
    <source>
        <strain evidence="2">ATCC 38088 / NRRL 8126</strain>
    </source>
</reference>
<name>G2QSE0_THETT</name>
<dbReference type="Proteomes" id="UP000008181">
    <property type="component" value="Chromosome 1"/>
</dbReference>
<gene>
    <name evidence="1" type="ORF">THITE_2107000</name>
</gene>
<dbReference type="EMBL" id="CP003009">
    <property type="protein sequence ID" value="AEO62621.1"/>
    <property type="molecule type" value="Genomic_DNA"/>
</dbReference>
<accession>G2QSE0</accession>
<proteinExistence type="predicted"/>
<sequence length="58" mass="6621">MCRYYAFQHACAHTALAFAAFCPPAALRQNPCGERHIWQTIRLDEPCEDCCRHAAVVR</sequence>
<dbReference type="eggNOG" id="ENOG502SZ93">
    <property type="taxonomic scope" value="Eukaryota"/>
</dbReference>
<evidence type="ECO:0000313" key="2">
    <source>
        <dbReference type="Proteomes" id="UP000008181"/>
    </source>
</evidence>
<dbReference type="KEGG" id="ttt:THITE_2107000"/>
<organism evidence="1 2">
    <name type="scientific">Thermothielavioides terrestris (strain ATCC 38088 / NRRL 8126)</name>
    <name type="common">Thielavia terrestris</name>
    <dbReference type="NCBI Taxonomy" id="578455"/>
    <lineage>
        <taxon>Eukaryota</taxon>
        <taxon>Fungi</taxon>
        <taxon>Dikarya</taxon>
        <taxon>Ascomycota</taxon>
        <taxon>Pezizomycotina</taxon>
        <taxon>Sordariomycetes</taxon>
        <taxon>Sordariomycetidae</taxon>
        <taxon>Sordariales</taxon>
        <taxon>Chaetomiaceae</taxon>
        <taxon>Thermothielavioides</taxon>
        <taxon>Thermothielavioides terrestris</taxon>
    </lineage>
</organism>
<keyword evidence="2" id="KW-1185">Reference proteome</keyword>
<evidence type="ECO:0000313" key="1">
    <source>
        <dbReference type="EMBL" id="AEO62621.1"/>
    </source>
</evidence>
<dbReference type="OrthoDB" id="3926238at2759"/>
<dbReference type="GeneID" id="11519181"/>
<dbReference type="AlphaFoldDB" id="G2QSE0"/>
<protein>
    <submittedName>
        <fullName evidence="1">Uncharacterized protein</fullName>
    </submittedName>
</protein>